<dbReference type="Proteomes" id="UP000821865">
    <property type="component" value="Chromosome 8"/>
</dbReference>
<protein>
    <submittedName>
        <fullName evidence="1">Uncharacterized protein</fullName>
    </submittedName>
</protein>
<name>A0ACB8C6V4_DERSI</name>
<gene>
    <name evidence="1" type="ORF">HPB49_001673</name>
</gene>
<organism evidence="1 2">
    <name type="scientific">Dermacentor silvarum</name>
    <name type="common">Tick</name>
    <dbReference type="NCBI Taxonomy" id="543639"/>
    <lineage>
        <taxon>Eukaryota</taxon>
        <taxon>Metazoa</taxon>
        <taxon>Ecdysozoa</taxon>
        <taxon>Arthropoda</taxon>
        <taxon>Chelicerata</taxon>
        <taxon>Arachnida</taxon>
        <taxon>Acari</taxon>
        <taxon>Parasitiformes</taxon>
        <taxon>Ixodida</taxon>
        <taxon>Ixodoidea</taxon>
        <taxon>Ixodidae</taxon>
        <taxon>Rhipicephalinae</taxon>
        <taxon>Dermacentor</taxon>
    </lineage>
</organism>
<evidence type="ECO:0000313" key="2">
    <source>
        <dbReference type="Proteomes" id="UP000821865"/>
    </source>
</evidence>
<accession>A0ACB8C6V4</accession>
<dbReference type="EMBL" id="CM023477">
    <property type="protein sequence ID" value="KAH7936618.1"/>
    <property type="molecule type" value="Genomic_DNA"/>
</dbReference>
<comment type="caution">
    <text evidence="1">The sequence shown here is derived from an EMBL/GenBank/DDBJ whole genome shotgun (WGS) entry which is preliminary data.</text>
</comment>
<proteinExistence type="predicted"/>
<keyword evidence="2" id="KW-1185">Reference proteome</keyword>
<sequence length="159" mass="17907">MAILGTVIAAVAVTTVIFWLLKRRSKLRLFKDLGIPGPKPYFLWGNLKQMDHRRVEAFVQWRKDHGKLFGVYVGSEPFLVITDPEMAHECFVKQAAIFQDRPTSFVDAEPFKSSLFQLGGSMAVRMYYWCAEVDAFPSPVTPGCDARSRSTVALVPLAH</sequence>
<evidence type="ECO:0000313" key="1">
    <source>
        <dbReference type="EMBL" id="KAH7936618.1"/>
    </source>
</evidence>
<reference evidence="1" key="1">
    <citation type="submission" date="2020-05" db="EMBL/GenBank/DDBJ databases">
        <title>Large-scale comparative analyses of tick genomes elucidate their genetic diversity and vector capacities.</title>
        <authorList>
            <person name="Jia N."/>
            <person name="Wang J."/>
            <person name="Shi W."/>
            <person name="Du L."/>
            <person name="Sun Y."/>
            <person name="Zhan W."/>
            <person name="Jiang J."/>
            <person name="Wang Q."/>
            <person name="Zhang B."/>
            <person name="Ji P."/>
            <person name="Sakyi L.B."/>
            <person name="Cui X."/>
            <person name="Yuan T."/>
            <person name="Jiang B."/>
            <person name="Yang W."/>
            <person name="Lam T.T.-Y."/>
            <person name="Chang Q."/>
            <person name="Ding S."/>
            <person name="Wang X."/>
            <person name="Zhu J."/>
            <person name="Ruan X."/>
            <person name="Zhao L."/>
            <person name="Wei J."/>
            <person name="Que T."/>
            <person name="Du C."/>
            <person name="Cheng J."/>
            <person name="Dai P."/>
            <person name="Han X."/>
            <person name="Huang E."/>
            <person name="Gao Y."/>
            <person name="Liu J."/>
            <person name="Shao H."/>
            <person name="Ye R."/>
            <person name="Li L."/>
            <person name="Wei W."/>
            <person name="Wang X."/>
            <person name="Wang C."/>
            <person name="Yang T."/>
            <person name="Huo Q."/>
            <person name="Li W."/>
            <person name="Guo W."/>
            <person name="Chen H."/>
            <person name="Zhou L."/>
            <person name="Ni X."/>
            <person name="Tian J."/>
            <person name="Zhou Y."/>
            <person name="Sheng Y."/>
            <person name="Liu T."/>
            <person name="Pan Y."/>
            <person name="Xia L."/>
            <person name="Li J."/>
            <person name="Zhao F."/>
            <person name="Cao W."/>
        </authorList>
    </citation>
    <scope>NUCLEOTIDE SEQUENCE</scope>
    <source>
        <strain evidence="1">Dsil-2018</strain>
    </source>
</reference>